<dbReference type="InterPro" id="IPR036028">
    <property type="entry name" value="SH3-like_dom_sf"/>
</dbReference>
<evidence type="ECO:0000256" key="11">
    <source>
        <dbReference type="SAM" id="MobiDB-lite"/>
    </source>
</evidence>
<dbReference type="SUPFAM" id="SSF50044">
    <property type="entry name" value="SH3-domain"/>
    <property type="match status" value="1"/>
</dbReference>
<feature type="compositionally biased region" description="Acidic residues" evidence="11">
    <location>
        <begin position="850"/>
        <end position="859"/>
    </location>
</feature>
<protein>
    <recommendedName>
        <fullName evidence="8">Caskin-2</fullName>
    </recommendedName>
</protein>
<feature type="compositionally biased region" description="Low complexity" evidence="11">
    <location>
        <begin position="405"/>
        <end position="421"/>
    </location>
</feature>
<feature type="compositionally biased region" description="Basic and acidic residues" evidence="11">
    <location>
        <begin position="1100"/>
        <end position="1114"/>
    </location>
</feature>
<dbReference type="PROSITE" id="PS50088">
    <property type="entry name" value="ANK_REPEAT"/>
    <property type="match status" value="4"/>
</dbReference>
<accession>A0A3Q3WH17</accession>
<dbReference type="STRING" id="94237.ENSMMOP00000016641"/>
<dbReference type="InterPro" id="IPR035498">
    <property type="entry name" value="Caskin1/2_SAM_2"/>
</dbReference>
<feature type="compositionally biased region" description="Polar residues" evidence="11">
    <location>
        <begin position="882"/>
        <end position="898"/>
    </location>
</feature>
<dbReference type="PANTHER" id="PTHR24174:SF18">
    <property type="entry name" value="CASKIN-2"/>
    <property type="match status" value="1"/>
</dbReference>
<name>A0A3Q3WH17_MOLML</name>
<feature type="region of interest" description="Disordered" evidence="11">
    <location>
        <begin position="401"/>
        <end position="446"/>
    </location>
</feature>
<feature type="repeat" description="ANK" evidence="9">
    <location>
        <begin position="214"/>
        <end position="246"/>
    </location>
</feature>
<dbReference type="Pfam" id="PF16907">
    <property type="entry name" value="Caskin-Pro-rich"/>
    <property type="match status" value="1"/>
</dbReference>
<keyword evidence="2 10" id="KW-0728">SH3 domain</keyword>
<feature type="domain" description="SH3" evidence="12">
    <location>
        <begin position="275"/>
        <end position="341"/>
    </location>
</feature>
<dbReference type="FunFam" id="1.25.40.20:FF:000053">
    <property type="entry name" value="caskin-2 isoform X1"/>
    <property type="match status" value="1"/>
</dbReference>
<dbReference type="PANTHER" id="PTHR24174">
    <property type="entry name" value="ANKYRIN REPEAT AND STERILE ALPHA MOTIF DOMAIN-CONTAINING PROTEIN 1"/>
    <property type="match status" value="1"/>
</dbReference>
<evidence type="ECO:0000259" key="12">
    <source>
        <dbReference type="PROSITE" id="PS50002"/>
    </source>
</evidence>
<dbReference type="Pfam" id="PF16600">
    <property type="entry name" value="Caskin1-CID"/>
    <property type="match status" value="1"/>
</dbReference>
<feature type="compositionally biased region" description="Polar residues" evidence="11">
    <location>
        <begin position="422"/>
        <end position="436"/>
    </location>
</feature>
<evidence type="ECO:0000313" key="14">
    <source>
        <dbReference type="Ensembl" id="ENSMMOP00000016641.1"/>
    </source>
</evidence>
<dbReference type="FunFam" id="1.10.150.50:FF:000032">
    <property type="entry name" value="caskin-1 isoform X1"/>
    <property type="match status" value="1"/>
</dbReference>
<organism evidence="14 15">
    <name type="scientific">Mola mola</name>
    <name type="common">Ocean sunfish</name>
    <name type="synonym">Tetraodon mola</name>
    <dbReference type="NCBI Taxonomy" id="94237"/>
    <lineage>
        <taxon>Eukaryota</taxon>
        <taxon>Metazoa</taxon>
        <taxon>Chordata</taxon>
        <taxon>Craniata</taxon>
        <taxon>Vertebrata</taxon>
        <taxon>Euteleostomi</taxon>
        <taxon>Actinopterygii</taxon>
        <taxon>Neopterygii</taxon>
        <taxon>Teleostei</taxon>
        <taxon>Neoteleostei</taxon>
        <taxon>Acanthomorphata</taxon>
        <taxon>Eupercaria</taxon>
        <taxon>Tetraodontiformes</taxon>
        <taxon>Molidae</taxon>
        <taxon>Mola</taxon>
    </lineage>
</organism>
<dbReference type="InterPro" id="IPR036770">
    <property type="entry name" value="Ankyrin_rpt-contain_sf"/>
</dbReference>
<dbReference type="PROSITE" id="PS50297">
    <property type="entry name" value="ANK_REP_REGION"/>
    <property type="match status" value="4"/>
</dbReference>
<evidence type="ECO:0000256" key="3">
    <source>
        <dbReference type="ARBA" id="ARBA00022490"/>
    </source>
</evidence>
<dbReference type="InterPro" id="IPR001660">
    <property type="entry name" value="SAM"/>
</dbReference>
<feature type="region of interest" description="Disordered" evidence="11">
    <location>
        <begin position="814"/>
        <end position="865"/>
    </location>
</feature>
<feature type="domain" description="SAM" evidence="13">
    <location>
        <begin position="565"/>
        <end position="629"/>
    </location>
</feature>
<reference evidence="14" key="1">
    <citation type="submission" date="2025-08" db="UniProtKB">
        <authorList>
            <consortium name="Ensembl"/>
        </authorList>
    </citation>
    <scope>IDENTIFICATION</scope>
</reference>
<dbReference type="InterPro" id="IPR035497">
    <property type="entry name" value="Caskin1/2_SAM_1"/>
</dbReference>
<feature type="compositionally biased region" description="Polar residues" evidence="11">
    <location>
        <begin position="1120"/>
        <end position="1129"/>
    </location>
</feature>
<comment type="subunit">
    <text evidence="7">May not bind CASK.</text>
</comment>
<feature type="region of interest" description="Disordered" evidence="11">
    <location>
        <begin position="342"/>
        <end position="379"/>
    </location>
</feature>
<dbReference type="Gene3D" id="1.25.40.20">
    <property type="entry name" value="Ankyrin repeat-containing domain"/>
    <property type="match status" value="3"/>
</dbReference>
<dbReference type="Pfam" id="PF12796">
    <property type="entry name" value="Ank_2"/>
    <property type="match status" value="2"/>
</dbReference>
<dbReference type="InterPro" id="IPR032232">
    <property type="entry name" value="Caskin1-CID"/>
</dbReference>
<dbReference type="FunFam" id="1.10.150.50:FF:000028">
    <property type="entry name" value="caskin-2 isoform X2"/>
    <property type="match status" value="1"/>
</dbReference>
<dbReference type="Pfam" id="PF00536">
    <property type="entry name" value="SAM_1"/>
    <property type="match status" value="2"/>
</dbReference>
<keyword evidence="5" id="KW-0677">Repeat</keyword>
<dbReference type="InterPro" id="IPR013761">
    <property type="entry name" value="SAM/pointed_sf"/>
</dbReference>
<dbReference type="PRINTS" id="PR01415">
    <property type="entry name" value="ANKYRIN"/>
</dbReference>
<dbReference type="Gene3D" id="2.30.30.40">
    <property type="entry name" value="SH3 Domains"/>
    <property type="match status" value="1"/>
</dbReference>
<dbReference type="Ensembl" id="ENSMMOT00000016917.1">
    <property type="protein sequence ID" value="ENSMMOP00000016641.1"/>
    <property type="gene ID" value="ENSMMOG00000012677.1"/>
</dbReference>
<dbReference type="AlphaFoldDB" id="A0A3Q3WH17"/>
<evidence type="ECO:0000256" key="6">
    <source>
        <dbReference type="ARBA" id="ARBA00023043"/>
    </source>
</evidence>
<comment type="subcellular location">
    <subcellularLocation>
        <location evidence="1">Cytoplasm</location>
    </subcellularLocation>
</comment>
<dbReference type="InterPro" id="IPR032117">
    <property type="entry name" value="Caskin_C"/>
</dbReference>
<dbReference type="InterPro" id="IPR033635">
    <property type="entry name" value="ANKS1/Caskin"/>
</dbReference>
<dbReference type="FunFam" id="2.30.30.40:FF:000062">
    <property type="entry name" value="caskin-2 isoform X1"/>
    <property type="match status" value="1"/>
</dbReference>
<feature type="compositionally biased region" description="Pro residues" evidence="11">
    <location>
        <begin position="1155"/>
        <end position="1167"/>
    </location>
</feature>
<feature type="compositionally biased region" description="Polar residues" evidence="11">
    <location>
        <begin position="960"/>
        <end position="969"/>
    </location>
</feature>
<feature type="compositionally biased region" description="Polar residues" evidence="11">
    <location>
        <begin position="999"/>
        <end position="1009"/>
    </location>
</feature>
<evidence type="ECO:0000256" key="8">
    <source>
        <dbReference type="ARBA" id="ARBA00073385"/>
    </source>
</evidence>
<dbReference type="Pfam" id="PF16632">
    <property type="entry name" value="Caskin-tail"/>
    <property type="match status" value="1"/>
</dbReference>
<evidence type="ECO:0000256" key="1">
    <source>
        <dbReference type="ARBA" id="ARBA00004496"/>
    </source>
</evidence>
<dbReference type="CDD" id="cd09497">
    <property type="entry name" value="SAM_caskin1_2_repeat1"/>
    <property type="match status" value="1"/>
</dbReference>
<evidence type="ECO:0000313" key="15">
    <source>
        <dbReference type="Proteomes" id="UP000261620"/>
    </source>
</evidence>
<feature type="compositionally biased region" description="Polar residues" evidence="11">
    <location>
        <begin position="707"/>
        <end position="745"/>
    </location>
</feature>
<dbReference type="SMART" id="SM00248">
    <property type="entry name" value="ANK"/>
    <property type="match status" value="5"/>
</dbReference>
<feature type="compositionally biased region" description="Low complexity" evidence="11">
    <location>
        <begin position="355"/>
        <end position="375"/>
    </location>
</feature>
<keyword evidence="15" id="KW-1185">Reference proteome</keyword>
<feature type="compositionally biased region" description="Low complexity" evidence="11">
    <location>
        <begin position="916"/>
        <end position="934"/>
    </location>
</feature>
<feature type="repeat" description="ANK" evidence="9">
    <location>
        <begin position="182"/>
        <end position="214"/>
    </location>
</feature>
<keyword evidence="3" id="KW-0963">Cytoplasm</keyword>
<dbReference type="SMART" id="SM00326">
    <property type="entry name" value="SH3"/>
    <property type="match status" value="1"/>
</dbReference>
<dbReference type="SUPFAM" id="SSF48403">
    <property type="entry name" value="Ankyrin repeat"/>
    <property type="match status" value="1"/>
</dbReference>
<dbReference type="FunFam" id="1.25.40.20:FF:000042">
    <property type="entry name" value="caskin-2 isoform X2"/>
    <property type="match status" value="1"/>
</dbReference>
<evidence type="ECO:0000256" key="5">
    <source>
        <dbReference type="ARBA" id="ARBA00022737"/>
    </source>
</evidence>
<dbReference type="Gene3D" id="1.10.150.50">
    <property type="entry name" value="Transcription Factor, Ets-1"/>
    <property type="match status" value="2"/>
</dbReference>
<dbReference type="InterPro" id="IPR001452">
    <property type="entry name" value="SH3_domain"/>
</dbReference>
<sequence length="1276" mass="137316">MGKEQDLLQAVKSGDLLSTQKLLSKLKTNRNKLLGSTKRLNVNYQDSDGFSALHHAALTGTTALLSALLEAQATVDYKPICYINLTGKADSVLMLLRSGASVNGVSLDGHIPLHLAAQYGHYEVSEMLLQHQSNPCLVNKAKKTPLDLACEFGRVQVAQLLLSSNMVVALLEGERKEPTDSAYTTPLHLAARNGHKDIIRLLLKAGIDINKTTKSGTALHEASLYGKTEVVRLLLDAGVDVNIRNTYNQTALDIVNQFTTSHASRDIKQLLRDATGILQVRALKDYWNLHDPTALNIRAGDVIMVLEQHVDGRWKGHIHDAQRGTDRVGFFPPSIVEVISRRNGGTLSRHTSLPSQRQQLLSRAPLSSSLSSAPQTDDSYALYAPPTHVVLPLANGLTATGDRNSVGSTGSVGSTRSAGSGQSTESNNAPNVSQHTTGHHDNANKVGETGDFAAAEVWCDAPAGGNPRRPTVTVQRPAEQISSQQFVRPQQLLDGKDAEAIYQWLSDFQLEQYTANFINAGYDVPTISRMTPEDLTAIGVTKPGHRKKISIEINNLNIPEWLPEYIPSDLGEWLSAIGLPQYHKKLSDNGYDSISIVRDLTWEDLQEIGITKLGHQKKLMLAVKKLCDIQRAILQAESGQGTLRRKAPGALHLVAIEAPDSAGECSSPHTPKMQTFQDSELSAELQTAMSSHYGGCEEGLAIKNAVGMSQSQESIDTRSRGSGRSQEPPTASITPQSWSQESLDGSTAKERNLPEGWDQRSLQQQPLPKQVPLGTATVFKYPAIPAKPKVSGSGSASPHGSPALKGFSYLHSHCGSTDLSSPPRRDDHNTTLTPPKKRTQSMTRYALSDGEPDEDDEELSFPPGNLFSYATLTRKPGRSQLARLQSSSEKNVGRSQSFAVRARKKGPPPPPPKRLSSVSSTTSGELSDSSTTSSAARAMTDSPVSVRTIAASLEGRTEGENSQGPKTELSQQQPPSPPNNSAGPEPREGSAVRRRVQSECISTQTSSSTELERGVKSDSEEDDSRACGLEGSSSPQNSSSECIPFAEEGNLTIKQRPKAPGPPRAEAVLVPPDKAAAKNLEVPEFNLKESDTVKRRHKPKDKEQDGGSPSKERTGAPGSESDNSRPLSQNRDEVSLRISEASLERPASPATGSPIKPPLSPKPPAIAPKPIRGESSLLHIPAPAAAIFLSGHSSPSVTVTLPPAPALASSSFGAEMVQQRLDQTSTSLAAALKAVERKLNQEDNSDRNTVKSARTILDDIGNMFDDLADQLDAMLD</sequence>
<evidence type="ECO:0000256" key="4">
    <source>
        <dbReference type="ARBA" id="ARBA00022553"/>
    </source>
</evidence>
<dbReference type="SUPFAM" id="SSF47769">
    <property type="entry name" value="SAM/Pointed domain"/>
    <property type="match status" value="2"/>
</dbReference>
<evidence type="ECO:0000256" key="2">
    <source>
        <dbReference type="ARBA" id="ARBA00022443"/>
    </source>
</evidence>
<dbReference type="GO" id="GO:0005737">
    <property type="term" value="C:cytoplasm"/>
    <property type="evidence" value="ECO:0007669"/>
    <property type="project" value="UniProtKB-SubCell"/>
</dbReference>
<keyword evidence="6 9" id="KW-0040">ANK repeat</keyword>
<evidence type="ECO:0000259" key="13">
    <source>
        <dbReference type="PROSITE" id="PS50105"/>
    </source>
</evidence>
<dbReference type="SMART" id="SM00454">
    <property type="entry name" value="SAM"/>
    <property type="match status" value="2"/>
</dbReference>
<reference evidence="14" key="2">
    <citation type="submission" date="2025-09" db="UniProtKB">
        <authorList>
            <consortium name="Ensembl"/>
        </authorList>
    </citation>
    <scope>IDENTIFICATION</scope>
</reference>
<dbReference type="InterPro" id="IPR002110">
    <property type="entry name" value="Ankyrin_rpt"/>
</dbReference>
<dbReference type="CDD" id="cd12063">
    <property type="entry name" value="SH3_Caskin2"/>
    <property type="match status" value="1"/>
</dbReference>
<evidence type="ECO:0000256" key="9">
    <source>
        <dbReference type="PROSITE-ProRule" id="PRU00023"/>
    </source>
</evidence>
<dbReference type="PROSITE" id="PS50105">
    <property type="entry name" value="SAM_DOMAIN"/>
    <property type="match status" value="2"/>
</dbReference>
<dbReference type="Pfam" id="PF07653">
    <property type="entry name" value="SH3_2"/>
    <property type="match status" value="1"/>
</dbReference>
<dbReference type="PROSITE" id="PS50002">
    <property type="entry name" value="SH3"/>
    <property type="match status" value="1"/>
</dbReference>
<feature type="region of interest" description="Disordered" evidence="11">
    <location>
        <begin position="878"/>
        <end position="1172"/>
    </location>
</feature>
<keyword evidence="4" id="KW-0597">Phosphoprotein</keyword>
<proteinExistence type="predicted"/>
<feature type="repeat" description="ANK" evidence="9">
    <location>
        <begin position="48"/>
        <end position="80"/>
    </location>
</feature>
<feature type="domain" description="SAM" evidence="13">
    <location>
        <begin position="496"/>
        <end position="559"/>
    </location>
</feature>
<evidence type="ECO:0000256" key="10">
    <source>
        <dbReference type="PROSITE-ProRule" id="PRU00192"/>
    </source>
</evidence>
<feature type="repeat" description="ANK" evidence="9">
    <location>
        <begin position="108"/>
        <end position="140"/>
    </location>
</feature>
<dbReference type="CDD" id="cd09498">
    <property type="entry name" value="SAM_caskin1_2_repeat2"/>
    <property type="match status" value="1"/>
</dbReference>
<dbReference type="InterPro" id="IPR035499">
    <property type="entry name" value="Caskin2_SH3"/>
</dbReference>
<dbReference type="Proteomes" id="UP000261620">
    <property type="component" value="Unplaced"/>
</dbReference>
<feature type="region of interest" description="Disordered" evidence="11">
    <location>
        <begin position="707"/>
        <end position="768"/>
    </location>
</feature>
<feature type="compositionally biased region" description="Polar residues" evidence="11">
    <location>
        <begin position="343"/>
        <end position="354"/>
    </location>
</feature>
<evidence type="ECO:0000256" key="7">
    <source>
        <dbReference type="ARBA" id="ARBA00064417"/>
    </source>
</evidence>